<dbReference type="Pfam" id="PF13487">
    <property type="entry name" value="HD_5"/>
    <property type="match status" value="1"/>
</dbReference>
<dbReference type="CDD" id="cd00077">
    <property type="entry name" value="HDc"/>
    <property type="match status" value="1"/>
</dbReference>
<keyword evidence="3" id="KW-1185">Reference proteome</keyword>
<dbReference type="InterPro" id="IPR003607">
    <property type="entry name" value="HD/PDEase_dom"/>
</dbReference>
<dbReference type="AlphaFoldDB" id="A0A8J7U5S6"/>
<dbReference type="RefSeq" id="WP_207861139.1">
    <property type="nucleotide sequence ID" value="NZ_JAFREP010000022.1"/>
</dbReference>
<dbReference type="Proteomes" id="UP000664417">
    <property type="component" value="Unassembled WGS sequence"/>
</dbReference>
<dbReference type="PROSITE" id="PS51832">
    <property type="entry name" value="HD_GYP"/>
    <property type="match status" value="1"/>
</dbReference>
<name>A0A8J7U5S6_9BACT</name>
<sequence length="313" mass="35881">MSWRAPENCDEINRRLLALEQDLLAVYRRTQEPGCLLTSPAFRFVCDWVDEDPYRGLLMSRIKHPHAFTPRHGINVMLIARAWMSWGHRLGDKRDKHALAALVHDIGHWSQPALLHVFGFFQKTEYRQMQQHARLPDAHSFPEGHPLADPDIRLWIEQHHEQPDGRGYPDGIRDPHVLSQVLRIVDCYEGLTTDRRFRTRYTPHQALRLMARWAGYKFNAGLFKNFQRFVGVFPPGTFVSLVDGRLGAVLPALEAQTCHVLVLTGEEGDPVAAARVVAVPAARVREEAPAWRQVALPEPWRTLRPDLMALPRS</sequence>
<gene>
    <name evidence="2" type="ORF">J3U88_21975</name>
</gene>
<evidence type="ECO:0000313" key="2">
    <source>
        <dbReference type="EMBL" id="MBO1321164.1"/>
    </source>
</evidence>
<dbReference type="PANTHER" id="PTHR43155:SF2">
    <property type="entry name" value="CYCLIC DI-GMP PHOSPHODIESTERASE PA4108"/>
    <property type="match status" value="1"/>
</dbReference>
<protein>
    <submittedName>
        <fullName evidence="2">HD domain-containing protein</fullName>
    </submittedName>
</protein>
<dbReference type="Gene3D" id="1.10.3210.10">
    <property type="entry name" value="Hypothetical protein af1432"/>
    <property type="match status" value="1"/>
</dbReference>
<dbReference type="InterPro" id="IPR037522">
    <property type="entry name" value="HD_GYP_dom"/>
</dbReference>
<organism evidence="2 3">
    <name type="scientific">Acanthopleuribacter pedis</name>
    <dbReference type="NCBI Taxonomy" id="442870"/>
    <lineage>
        <taxon>Bacteria</taxon>
        <taxon>Pseudomonadati</taxon>
        <taxon>Acidobacteriota</taxon>
        <taxon>Holophagae</taxon>
        <taxon>Acanthopleuribacterales</taxon>
        <taxon>Acanthopleuribacteraceae</taxon>
        <taxon>Acanthopleuribacter</taxon>
    </lineage>
</organism>
<evidence type="ECO:0000259" key="1">
    <source>
        <dbReference type="PROSITE" id="PS51832"/>
    </source>
</evidence>
<dbReference type="EMBL" id="JAFREP010000022">
    <property type="protein sequence ID" value="MBO1321164.1"/>
    <property type="molecule type" value="Genomic_DNA"/>
</dbReference>
<dbReference type="PANTHER" id="PTHR43155">
    <property type="entry name" value="CYCLIC DI-GMP PHOSPHODIESTERASE PA4108-RELATED"/>
    <property type="match status" value="1"/>
</dbReference>
<dbReference type="SUPFAM" id="SSF109604">
    <property type="entry name" value="HD-domain/PDEase-like"/>
    <property type="match status" value="1"/>
</dbReference>
<proteinExistence type="predicted"/>
<evidence type="ECO:0000313" key="3">
    <source>
        <dbReference type="Proteomes" id="UP000664417"/>
    </source>
</evidence>
<accession>A0A8J7U5S6</accession>
<comment type="caution">
    <text evidence="2">The sequence shown here is derived from an EMBL/GenBank/DDBJ whole genome shotgun (WGS) entry which is preliminary data.</text>
</comment>
<feature type="domain" description="HD-GYP" evidence="1">
    <location>
        <begin position="41"/>
        <end position="242"/>
    </location>
</feature>
<reference evidence="2" key="1">
    <citation type="submission" date="2021-03" db="EMBL/GenBank/DDBJ databases">
        <authorList>
            <person name="Wang G."/>
        </authorList>
    </citation>
    <scope>NUCLEOTIDE SEQUENCE</scope>
    <source>
        <strain evidence="2">KCTC 12899</strain>
    </source>
</reference>